<feature type="modified residue" description="4-aspartylphosphate" evidence="2">
    <location>
        <position position="60"/>
    </location>
</feature>
<dbReference type="GO" id="GO:0000160">
    <property type="term" value="P:phosphorelay signal transduction system"/>
    <property type="evidence" value="ECO:0007669"/>
    <property type="project" value="InterPro"/>
</dbReference>
<organism evidence="4">
    <name type="scientific">Dehalogenimonas sp. 4OHTPN</name>
    <dbReference type="NCBI Taxonomy" id="3166643"/>
    <lineage>
        <taxon>Bacteria</taxon>
        <taxon>Bacillati</taxon>
        <taxon>Chloroflexota</taxon>
        <taxon>Dehalococcoidia</taxon>
        <taxon>Dehalococcoidales</taxon>
        <taxon>Dehalococcoidaceae</taxon>
        <taxon>Dehalogenimonas</taxon>
    </lineage>
</organism>
<dbReference type="SUPFAM" id="SSF52172">
    <property type="entry name" value="CheY-like"/>
    <property type="match status" value="1"/>
</dbReference>
<evidence type="ECO:0000256" key="2">
    <source>
        <dbReference type="PROSITE-ProRule" id="PRU00169"/>
    </source>
</evidence>
<dbReference type="InterPro" id="IPR050595">
    <property type="entry name" value="Bact_response_regulator"/>
</dbReference>
<dbReference type="CDD" id="cd00156">
    <property type="entry name" value="REC"/>
    <property type="match status" value="1"/>
</dbReference>
<accession>A0AAU8G6Y0</accession>
<dbReference type="EMBL" id="CP159307">
    <property type="protein sequence ID" value="XCH32646.1"/>
    <property type="molecule type" value="Genomic_DNA"/>
</dbReference>
<dbReference type="Pfam" id="PF00072">
    <property type="entry name" value="Response_reg"/>
    <property type="match status" value="1"/>
</dbReference>
<evidence type="ECO:0000313" key="4">
    <source>
        <dbReference type="EMBL" id="XCH32646.1"/>
    </source>
</evidence>
<dbReference type="InterPro" id="IPR001789">
    <property type="entry name" value="Sig_transdc_resp-reg_receiver"/>
</dbReference>
<dbReference type="Gene3D" id="3.40.50.2300">
    <property type="match status" value="1"/>
</dbReference>
<dbReference type="SMART" id="SM00448">
    <property type="entry name" value="REC"/>
    <property type="match status" value="1"/>
</dbReference>
<dbReference type="PANTHER" id="PTHR44591">
    <property type="entry name" value="STRESS RESPONSE REGULATOR PROTEIN 1"/>
    <property type="match status" value="1"/>
</dbReference>
<dbReference type="PROSITE" id="PS50110">
    <property type="entry name" value="RESPONSE_REGULATORY"/>
    <property type="match status" value="1"/>
</dbReference>
<gene>
    <name evidence="4" type="ORF">ABV300_05610</name>
</gene>
<keyword evidence="1 2" id="KW-0597">Phosphoprotein</keyword>
<evidence type="ECO:0000256" key="1">
    <source>
        <dbReference type="ARBA" id="ARBA00022553"/>
    </source>
</evidence>
<dbReference type="AlphaFoldDB" id="A0AAU8G6Y0"/>
<proteinExistence type="predicted"/>
<dbReference type="RefSeq" id="WP_353713919.1">
    <property type="nucleotide sequence ID" value="NZ_CP159307.1"/>
</dbReference>
<name>A0AAU8G6Y0_9CHLR</name>
<dbReference type="InterPro" id="IPR011006">
    <property type="entry name" value="CheY-like_superfamily"/>
</dbReference>
<evidence type="ECO:0000259" key="3">
    <source>
        <dbReference type="PROSITE" id="PS50110"/>
    </source>
</evidence>
<reference evidence="4" key="1">
    <citation type="submission" date="2024-06" db="EMBL/GenBank/DDBJ databases">
        <title>A Novel Isolate, Dehalogenimonas sp. Strain 4OHTPN, Dechlorinates Aromatic 4 Hydroxy chlorothalonil by a Novel Reductive Dehalogenase.</title>
        <authorList>
            <person name="Liu G."/>
        </authorList>
    </citation>
    <scope>NUCLEOTIDE SEQUENCE</scope>
    <source>
        <strain evidence="4">4OHTPN</strain>
    </source>
</reference>
<dbReference type="PANTHER" id="PTHR44591:SF3">
    <property type="entry name" value="RESPONSE REGULATORY DOMAIN-CONTAINING PROTEIN"/>
    <property type="match status" value="1"/>
</dbReference>
<feature type="domain" description="Response regulatory" evidence="3">
    <location>
        <begin position="11"/>
        <end position="127"/>
    </location>
</feature>
<sequence>MKVLDHKRNVHVLLVEDEPAIGMACQRVLTGRGFKVTVAVDGQAAQSLLVSNEYDICLLDIRTPQISGEELFKWIQVKRPEQVPGVILTTGDVISSDTARFIQTSGRPSLPKPFAPNELIEIVTSVLGQLPYESGK</sequence>
<protein>
    <submittedName>
        <fullName evidence="4">Response regulator</fullName>
    </submittedName>
</protein>